<keyword evidence="2" id="KW-0813">Transport</keyword>
<feature type="transmembrane region" description="Helical" evidence="6">
    <location>
        <begin position="137"/>
        <end position="163"/>
    </location>
</feature>
<evidence type="ECO:0000313" key="8">
    <source>
        <dbReference type="EMBL" id="RAJ11182.1"/>
    </source>
</evidence>
<dbReference type="PROSITE" id="PS50850">
    <property type="entry name" value="MFS"/>
    <property type="match status" value="1"/>
</dbReference>
<evidence type="ECO:0000256" key="4">
    <source>
        <dbReference type="ARBA" id="ARBA00022989"/>
    </source>
</evidence>
<evidence type="ECO:0000256" key="5">
    <source>
        <dbReference type="ARBA" id="ARBA00023136"/>
    </source>
</evidence>
<evidence type="ECO:0000256" key="2">
    <source>
        <dbReference type="ARBA" id="ARBA00022448"/>
    </source>
</evidence>
<protein>
    <submittedName>
        <fullName evidence="8">Bcr/CflA subfamily drug resistance transporter</fullName>
    </submittedName>
</protein>
<feature type="transmembrane region" description="Helical" evidence="6">
    <location>
        <begin position="250"/>
        <end position="269"/>
    </location>
</feature>
<dbReference type="EMBL" id="QLLL01000001">
    <property type="protein sequence ID" value="RAJ11182.1"/>
    <property type="molecule type" value="Genomic_DNA"/>
</dbReference>
<organism evidence="8 9">
    <name type="scientific">Chitinophaga skermanii</name>
    <dbReference type="NCBI Taxonomy" id="331697"/>
    <lineage>
        <taxon>Bacteria</taxon>
        <taxon>Pseudomonadati</taxon>
        <taxon>Bacteroidota</taxon>
        <taxon>Chitinophagia</taxon>
        <taxon>Chitinophagales</taxon>
        <taxon>Chitinophagaceae</taxon>
        <taxon>Chitinophaga</taxon>
    </lineage>
</organism>
<feature type="transmembrane region" description="Helical" evidence="6">
    <location>
        <begin position="372"/>
        <end position="391"/>
    </location>
</feature>
<accession>A0A327R5D6</accession>
<feature type="transmembrane region" description="Helical" evidence="6">
    <location>
        <begin position="281"/>
        <end position="302"/>
    </location>
</feature>
<dbReference type="InterPro" id="IPR036259">
    <property type="entry name" value="MFS_trans_sf"/>
</dbReference>
<dbReference type="Proteomes" id="UP000249547">
    <property type="component" value="Unassembled WGS sequence"/>
</dbReference>
<feature type="domain" description="Major facilitator superfamily (MFS) profile" evidence="7">
    <location>
        <begin position="13"/>
        <end position="396"/>
    </location>
</feature>
<feature type="transmembrane region" description="Helical" evidence="6">
    <location>
        <begin position="169"/>
        <end position="192"/>
    </location>
</feature>
<reference evidence="8 9" key="1">
    <citation type="submission" date="2018-06" db="EMBL/GenBank/DDBJ databases">
        <title>Genomic Encyclopedia of Archaeal and Bacterial Type Strains, Phase II (KMG-II): from individual species to whole genera.</title>
        <authorList>
            <person name="Goeker M."/>
        </authorList>
    </citation>
    <scope>NUCLEOTIDE SEQUENCE [LARGE SCALE GENOMIC DNA]</scope>
    <source>
        <strain evidence="8 9">DSM 23857</strain>
    </source>
</reference>
<feature type="transmembrane region" description="Helical" evidence="6">
    <location>
        <begin position="213"/>
        <end position="238"/>
    </location>
</feature>
<feature type="transmembrane region" description="Helical" evidence="6">
    <location>
        <begin position="51"/>
        <end position="71"/>
    </location>
</feature>
<comment type="caution">
    <text evidence="8">The sequence shown here is derived from an EMBL/GenBank/DDBJ whole genome shotgun (WGS) entry which is preliminary data.</text>
</comment>
<comment type="subcellular location">
    <subcellularLocation>
        <location evidence="1">Membrane</location>
        <topology evidence="1">Multi-pass membrane protein</topology>
    </subcellularLocation>
</comment>
<evidence type="ECO:0000256" key="3">
    <source>
        <dbReference type="ARBA" id="ARBA00022692"/>
    </source>
</evidence>
<keyword evidence="4 6" id="KW-1133">Transmembrane helix</keyword>
<dbReference type="SUPFAM" id="SSF103473">
    <property type="entry name" value="MFS general substrate transporter"/>
    <property type="match status" value="1"/>
</dbReference>
<evidence type="ECO:0000256" key="1">
    <source>
        <dbReference type="ARBA" id="ARBA00004141"/>
    </source>
</evidence>
<gene>
    <name evidence="8" type="ORF">LX64_00790</name>
</gene>
<keyword evidence="9" id="KW-1185">Reference proteome</keyword>
<proteinExistence type="predicted"/>
<dbReference type="GO" id="GO:1990961">
    <property type="term" value="P:xenobiotic detoxification by transmembrane export across the plasma membrane"/>
    <property type="evidence" value="ECO:0007669"/>
    <property type="project" value="TreeGrafter"/>
</dbReference>
<evidence type="ECO:0000256" key="6">
    <source>
        <dbReference type="SAM" id="Phobius"/>
    </source>
</evidence>
<keyword evidence="3 6" id="KW-0812">Transmembrane</keyword>
<dbReference type="Gene3D" id="1.20.1720.10">
    <property type="entry name" value="Multidrug resistance protein D"/>
    <property type="match status" value="1"/>
</dbReference>
<dbReference type="InterPro" id="IPR020846">
    <property type="entry name" value="MFS_dom"/>
</dbReference>
<evidence type="ECO:0000259" key="7">
    <source>
        <dbReference type="PROSITE" id="PS50850"/>
    </source>
</evidence>
<dbReference type="Pfam" id="PF07690">
    <property type="entry name" value="MFS_1"/>
    <property type="match status" value="1"/>
</dbReference>
<dbReference type="GO" id="GO:0005886">
    <property type="term" value="C:plasma membrane"/>
    <property type="evidence" value="ECO:0007669"/>
    <property type="project" value="TreeGrafter"/>
</dbReference>
<feature type="transmembrane region" description="Helical" evidence="6">
    <location>
        <begin position="12"/>
        <end position="31"/>
    </location>
</feature>
<dbReference type="OrthoDB" id="9814303at2"/>
<dbReference type="InterPro" id="IPR011701">
    <property type="entry name" value="MFS"/>
</dbReference>
<dbReference type="PANTHER" id="PTHR23502:SF132">
    <property type="entry name" value="POLYAMINE TRANSPORTER 2-RELATED"/>
    <property type="match status" value="1"/>
</dbReference>
<keyword evidence="5 6" id="KW-0472">Membrane</keyword>
<dbReference type="GO" id="GO:0015385">
    <property type="term" value="F:sodium:proton antiporter activity"/>
    <property type="evidence" value="ECO:0007669"/>
    <property type="project" value="TreeGrafter"/>
</dbReference>
<dbReference type="RefSeq" id="WP_111596276.1">
    <property type="nucleotide sequence ID" value="NZ_QLLL01000001.1"/>
</dbReference>
<dbReference type="PANTHER" id="PTHR23502">
    <property type="entry name" value="MAJOR FACILITATOR SUPERFAMILY"/>
    <property type="match status" value="1"/>
</dbReference>
<name>A0A327R5D6_9BACT</name>
<evidence type="ECO:0000313" key="9">
    <source>
        <dbReference type="Proteomes" id="UP000249547"/>
    </source>
</evidence>
<dbReference type="AlphaFoldDB" id="A0A327R5D6"/>
<feature type="transmembrane region" description="Helical" evidence="6">
    <location>
        <begin position="308"/>
        <end position="326"/>
    </location>
</feature>
<feature type="transmembrane region" description="Helical" evidence="6">
    <location>
        <begin position="338"/>
        <end position="360"/>
    </location>
</feature>
<sequence>MLQQASARRKKIATILAFSCIPLSGFFTDIYLPSFPSMAKDLNVSADRIQLTLTCFFMSYGLGQMFVGSLLDSLGRYKPAMISLVVMLFSSLIIANTRSVELICALRIVQGVSTAFLIVAKRALFVEMYEGDERKNYLSYFTIVWSLGPIIAPFLGGFLQQLFNWQANFYFLALYTFVLLVLELIFSGETLIEKKKFDLQKIRRDYVEMLSNAPFLIGIVILGLSYSVVMVFNIAGPFVIEHSFHHNSVVIGYCTLILGFSWMIGGIIGKRLVAVDFNKKILVAGSTQLVLTILLMVAGLVMHSLWGFMFFAFLIHICSGLLYTIFFTQNILAFPQHAGLAGGLIGGLVYVITSFSGYVLSQTGKMETQGDISLRYMLMSLMLSLVVVGLVRWKQRQLRKPSLSL</sequence>